<comment type="caution">
    <text evidence="9">The sequence shown here is derived from an EMBL/GenBank/DDBJ whole genome shotgun (WGS) entry which is preliminary data.</text>
</comment>
<comment type="subunit">
    <text evidence="3">F-type ATPases have 2 components, CF(1) - the catalytic core - and CF(0) - the membrane proton channel. CF(1) has five subunits: alpha(3), beta(3), gamma(1), delta(1), epsilon(1). CF(0) has three main subunits: a, b and c.</text>
</comment>
<evidence type="ECO:0000256" key="5">
    <source>
        <dbReference type="ARBA" id="ARBA00022781"/>
    </source>
</evidence>
<dbReference type="Proteomes" id="UP001374584">
    <property type="component" value="Unassembled WGS sequence"/>
</dbReference>
<keyword evidence="6" id="KW-0406">Ion transport</keyword>
<evidence type="ECO:0000256" key="1">
    <source>
        <dbReference type="ARBA" id="ARBA00004370"/>
    </source>
</evidence>
<organism evidence="9 10">
    <name type="scientific">Phaseolus coccineus</name>
    <name type="common">Scarlet runner bean</name>
    <name type="synonym">Phaseolus multiflorus</name>
    <dbReference type="NCBI Taxonomy" id="3886"/>
    <lineage>
        <taxon>Eukaryota</taxon>
        <taxon>Viridiplantae</taxon>
        <taxon>Streptophyta</taxon>
        <taxon>Embryophyta</taxon>
        <taxon>Tracheophyta</taxon>
        <taxon>Spermatophyta</taxon>
        <taxon>Magnoliopsida</taxon>
        <taxon>eudicotyledons</taxon>
        <taxon>Gunneridae</taxon>
        <taxon>Pentapetalae</taxon>
        <taxon>rosids</taxon>
        <taxon>fabids</taxon>
        <taxon>Fabales</taxon>
        <taxon>Fabaceae</taxon>
        <taxon>Papilionoideae</taxon>
        <taxon>50 kb inversion clade</taxon>
        <taxon>NPAAA clade</taxon>
        <taxon>indigoferoid/millettioid clade</taxon>
        <taxon>Phaseoleae</taxon>
        <taxon>Phaseolus</taxon>
    </lineage>
</organism>
<keyword evidence="8" id="KW-0066">ATP synthesis</keyword>
<dbReference type="InterPro" id="IPR026015">
    <property type="entry name" value="ATP_synth_OSCP/delta_N_sf"/>
</dbReference>
<dbReference type="Gene3D" id="1.10.520.20">
    <property type="entry name" value="N-terminal domain of the delta subunit of the F1F0-ATP synthase"/>
    <property type="match status" value="1"/>
</dbReference>
<accession>A0AAN9LJN2</accession>
<sequence length="245" mass="26675">MALCNRVRSGISLLNKSSLLTSHRSDLHRSLVVPSVSLASRNYANVPGARDSKVKVPLALFGGSGNYASALYIASVKANAIEKVESEISQFVEAVKNSSKFSQFVKDVSVAKAVRVKVIQEVCGEAKFSDLTKNFLVIVAENGRLKNLDTIAKRFTELAMAYKGEVKATVTTVVALPPEEEKALKETLQEIIGSGAKVHLEQKIDPSILGGLVLEFSQKVFDMSIKTRAQQMERILREPVSIANI</sequence>
<keyword evidence="7" id="KW-0472">Membrane</keyword>
<keyword evidence="5" id="KW-0375">Hydrogen ion transport</keyword>
<comment type="similarity">
    <text evidence="2">Belongs to the ATPase delta chain family.</text>
</comment>
<dbReference type="SUPFAM" id="SSF47928">
    <property type="entry name" value="N-terminal domain of the delta subunit of the F1F0-ATP synthase"/>
    <property type="match status" value="1"/>
</dbReference>
<reference evidence="9 10" key="1">
    <citation type="submission" date="2024-01" db="EMBL/GenBank/DDBJ databases">
        <title>The genomes of 5 underutilized Papilionoideae crops provide insights into root nodulation and disease resistanc.</title>
        <authorList>
            <person name="Jiang F."/>
        </authorList>
    </citation>
    <scope>NUCLEOTIDE SEQUENCE [LARGE SCALE GENOMIC DNA]</scope>
    <source>
        <strain evidence="9">JINMINGXINNONG_FW02</strain>
        <tissue evidence="9">Leaves</tissue>
    </source>
</reference>
<evidence type="ECO:0000256" key="3">
    <source>
        <dbReference type="ARBA" id="ARBA00011648"/>
    </source>
</evidence>
<dbReference type="EMBL" id="JAYMYR010000010">
    <property type="protein sequence ID" value="KAK7334628.1"/>
    <property type="molecule type" value="Genomic_DNA"/>
</dbReference>
<dbReference type="NCBIfam" id="TIGR01145">
    <property type="entry name" value="ATP_synt_delta"/>
    <property type="match status" value="1"/>
</dbReference>
<proteinExistence type="inferred from homology"/>
<dbReference type="InterPro" id="IPR000711">
    <property type="entry name" value="ATPase_OSCP/dsu"/>
</dbReference>
<name>A0AAN9LJN2_PHACN</name>
<evidence type="ECO:0000313" key="10">
    <source>
        <dbReference type="Proteomes" id="UP001374584"/>
    </source>
</evidence>
<evidence type="ECO:0000256" key="4">
    <source>
        <dbReference type="ARBA" id="ARBA00022448"/>
    </source>
</evidence>
<gene>
    <name evidence="9" type="ORF">VNO80_26388</name>
</gene>
<evidence type="ECO:0000256" key="2">
    <source>
        <dbReference type="ARBA" id="ARBA00007046"/>
    </source>
</evidence>
<dbReference type="HAMAP" id="MF_01416">
    <property type="entry name" value="ATP_synth_delta_bact"/>
    <property type="match status" value="1"/>
</dbReference>
<evidence type="ECO:0000256" key="8">
    <source>
        <dbReference type="ARBA" id="ARBA00023310"/>
    </source>
</evidence>
<keyword evidence="10" id="KW-1185">Reference proteome</keyword>
<comment type="subcellular location">
    <subcellularLocation>
        <location evidence="1">Membrane</location>
    </subcellularLocation>
</comment>
<dbReference type="AlphaFoldDB" id="A0AAN9LJN2"/>
<dbReference type="PRINTS" id="PR00125">
    <property type="entry name" value="ATPASEDELTA"/>
</dbReference>
<protein>
    <submittedName>
        <fullName evidence="9">Uncharacterized protein</fullName>
    </submittedName>
</protein>
<evidence type="ECO:0000313" key="9">
    <source>
        <dbReference type="EMBL" id="KAK7334628.1"/>
    </source>
</evidence>
<evidence type="ECO:0000256" key="7">
    <source>
        <dbReference type="ARBA" id="ARBA00023136"/>
    </source>
</evidence>
<evidence type="ECO:0000256" key="6">
    <source>
        <dbReference type="ARBA" id="ARBA00023065"/>
    </source>
</evidence>
<dbReference type="PROSITE" id="PS00389">
    <property type="entry name" value="ATPASE_DELTA"/>
    <property type="match status" value="1"/>
</dbReference>
<keyword evidence="4" id="KW-0813">Transport</keyword>
<dbReference type="GO" id="GO:0016020">
    <property type="term" value="C:membrane"/>
    <property type="evidence" value="ECO:0007669"/>
    <property type="project" value="UniProtKB-SubCell"/>
</dbReference>
<dbReference type="InterPro" id="IPR020781">
    <property type="entry name" value="ATPase_OSCP/d_CS"/>
</dbReference>
<dbReference type="GO" id="GO:0046933">
    <property type="term" value="F:proton-transporting ATP synthase activity, rotational mechanism"/>
    <property type="evidence" value="ECO:0007669"/>
    <property type="project" value="InterPro"/>
</dbReference>
<dbReference type="Pfam" id="PF00213">
    <property type="entry name" value="OSCP"/>
    <property type="match status" value="1"/>
</dbReference>
<dbReference type="PANTHER" id="PTHR11910">
    <property type="entry name" value="ATP SYNTHASE DELTA CHAIN"/>
    <property type="match status" value="1"/>
</dbReference>